<dbReference type="STRING" id="1818881.A3196_01215"/>
<evidence type="ECO:0000313" key="2">
    <source>
        <dbReference type="Proteomes" id="UP000094849"/>
    </source>
</evidence>
<accession>A0A1E2ULC3</accession>
<comment type="caution">
    <text evidence="1">The sequence shown here is derived from an EMBL/GenBank/DDBJ whole genome shotgun (WGS) entry which is preliminary data.</text>
</comment>
<name>A0A1E2ULC3_9GAMM</name>
<evidence type="ECO:0000313" key="1">
    <source>
        <dbReference type="EMBL" id="ODB95491.1"/>
    </source>
</evidence>
<dbReference type="EMBL" id="LVJZ01000003">
    <property type="protein sequence ID" value="ODB95491.1"/>
    <property type="molecule type" value="Genomic_DNA"/>
</dbReference>
<dbReference type="AlphaFoldDB" id="A0A1E2ULC3"/>
<keyword evidence="2" id="KW-1185">Reference proteome</keyword>
<dbReference type="RefSeq" id="WP_069015048.1">
    <property type="nucleotide sequence ID" value="NZ_LVJW01000006.1"/>
</dbReference>
<protein>
    <recommendedName>
        <fullName evidence="3">DUF4340 domain-containing protein</fullName>
    </recommendedName>
</protein>
<dbReference type="Proteomes" id="UP000094849">
    <property type="component" value="Unassembled WGS sequence"/>
</dbReference>
<organism evidence="1 2">
    <name type="scientific">Candidatus Thiodiazotropha endoloripes</name>
    <dbReference type="NCBI Taxonomy" id="1818881"/>
    <lineage>
        <taxon>Bacteria</taxon>
        <taxon>Pseudomonadati</taxon>
        <taxon>Pseudomonadota</taxon>
        <taxon>Gammaproteobacteria</taxon>
        <taxon>Chromatiales</taxon>
        <taxon>Sedimenticolaceae</taxon>
        <taxon>Candidatus Thiodiazotropha</taxon>
    </lineage>
</organism>
<evidence type="ECO:0008006" key="3">
    <source>
        <dbReference type="Google" id="ProtNLM"/>
    </source>
</evidence>
<proteinExistence type="predicted"/>
<dbReference type="OrthoDB" id="5607991at2"/>
<gene>
    <name evidence="1" type="ORF">A3196_01215</name>
</gene>
<sequence length="158" mass="17652">MSHKLRVNLILMVIISLLALLVWQSQPESMPPLSKLFPAEIHSITIRTGTNNLIMGLEQDQWMIDGQPALASRIEQLLTISQTASLNRFPAPPDLTPFGLENPAIVLLLNQERFSFGDIDPLNGWRYVLHNGVVHLIGNGYHHHLTAPLEAWLEQPGA</sequence>
<reference evidence="1 2" key="1">
    <citation type="submission" date="2016-03" db="EMBL/GenBank/DDBJ databases">
        <title>Chemosynthetic sulphur-oxidizing symbionts of marine invertebrate animals are capable of nitrogen fixation.</title>
        <authorList>
            <person name="Petersen J.M."/>
            <person name="Kemper A."/>
            <person name="Gruber-Vodicka H."/>
            <person name="Cardini U."/>
            <person name="Geest Mvander."/>
            <person name="Kleiner M."/>
            <person name="Bulgheresi S."/>
            <person name="Fussmann M."/>
            <person name="Herbold C."/>
            <person name="Seah B.K.B."/>
            <person name="Antony C.Paul."/>
            <person name="Liu D."/>
            <person name="Belitz A."/>
            <person name="Weber M."/>
        </authorList>
    </citation>
    <scope>NUCLEOTIDE SEQUENCE [LARGE SCALE GENOMIC DNA]</scope>
    <source>
        <strain evidence="1">G_D</strain>
    </source>
</reference>